<accession>A0A9X1MLS2</accession>
<dbReference type="PROSITE" id="PS51352">
    <property type="entry name" value="THIOREDOXIN_2"/>
    <property type="match status" value="1"/>
</dbReference>
<dbReference type="PANTHER" id="PTHR43019:SF23">
    <property type="entry name" value="PROTEASE DO-LIKE 5, CHLOROPLASTIC"/>
    <property type="match status" value="1"/>
</dbReference>
<dbReference type="Gene3D" id="2.40.10.120">
    <property type="match status" value="1"/>
</dbReference>
<dbReference type="InterPro" id="IPR013766">
    <property type="entry name" value="Thioredoxin_domain"/>
</dbReference>
<feature type="compositionally biased region" description="Low complexity" evidence="1">
    <location>
        <begin position="356"/>
        <end position="371"/>
    </location>
</feature>
<gene>
    <name evidence="3" type="ORF">LOC68_13980</name>
</gene>
<keyword evidence="4" id="KW-1185">Reference proteome</keyword>
<dbReference type="RefSeq" id="WP_230219748.1">
    <property type="nucleotide sequence ID" value="NZ_JAJKFT010000010.1"/>
</dbReference>
<dbReference type="SUPFAM" id="SSF50494">
    <property type="entry name" value="Trypsin-like serine proteases"/>
    <property type="match status" value="1"/>
</dbReference>
<evidence type="ECO:0000313" key="4">
    <source>
        <dbReference type="Proteomes" id="UP001139103"/>
    </source>
</evidence>
<dbReference type="PANTHER" id="PTHR43019">
    <property type="entry name" value="SERINE ENDOPROTEASE DEGS"/>
    <property type="match status" value="1"/>
</dbReference>
<dbReference type="SUPFAM" id="SSF52833">
    <property type="entry name" value="Thioredoxin-like"/>
    <property type="match status" value="1"/>
</dbReference>
<dbReference type="EMBL" id="JAJKFT010000010">
    <property type="protein sequence ID" value="MCC9629498.1"/>
    <property type="molecule type" value="Genomic_DNA"/>
</dbReference>
<dbReference type="CDD" id="cd02947">
    <property type="entry name" value="TRX_family"/>
    <property type="match status" value="1"/>
</dbReference>
<dbReference type="InterPro" id="IPR036249">
    <property type="entry name" value="Thioredoxin-like_sf"/>
</dbReference>
<dbReference type="AlphaFoldDB" id="A0A9X1MLS2"/>
<sequence>MNAVSALLLSVALAAAPADDSQSPVLYYVTADWCVYCREMKPTVERLKAAGYPVVIVDQTREPDMAQRLAVRGLPAFRMVHQGKIIAQTEGRTSYDELVAMFPQKPVANPNPAPQPAAASQVVRGQSPGAMMTSGNSSAARQKALAATVRLKVIDPNGFSYGTGTVVHSHHGEALVLTCGHLFRDSKGAGEIEVESFAPGASGAISGRLLSYDLDRDVALLTFKPNFPLEAVTIRTPDQPVTVGEKAFTVGCDKGADATIRESRINSINRYQGPDNLQAAGAPIDGRSGGGLFNDAGQLIGVCNAADPEYDEGYYAALKTIFSLLEEKQIAHLFTGHAAQPQVAQNAPSRNPAGPSMPEMPRSQPSMPSPSGADVAMASGMISGSSDLTPAEREVLEYIRQHGGEANITLLFHSKSNPSAQPAAFTLPNRPSPQFLQHVLSAAAGQNGGMVVRGQSQ</sequence>
<dbReference type="Proteomes" id="UP001139103">
    <property type="component" value="Unassembled WGS sequence"/>
</dbReference>
<comment type="caution">
    <text evidence="3">The sequence shown here is derived from an EMBL/GenBank/DDBJ whole genome shotgun (WGS) entry which is preliminary data.</text>
</comment>
<evidence type="ECO:0000259" key="2">
    <source>
        <dbReference type="PROSITE" id="PS51352"/>
    </source>
</evidence>
<organism evidence="3 4">
    <name type="scientific">Blastopirellula sediminis</name>
    <dbReference type="NCBI Taxonomy" id="2894196"/>
    <lineage>
        <taxon>Bacteria</taxon>
        <taxon>Pseudomonadati</taxon>
        <taxon>Planctomycetota</taxon>
        <taxon>Planctomycetia</taxon>
        <taxon>Pirellulales</taxon>
        <taxon>Pirellulaceae</taxon>
        <taxon>Blastopirellula</taxon>
    </lineage>
</organism>
<proteinExistence type="predicted"/>
<reference evidence="3" key="1">
    <citation type="submission" date="2021-11" db="EMBL/GenBank/DDBJ databases">
        <title>Genome sequence.</title>
        <authorList>
            <person name="Sun Q."/>
        </authorList>
    </citation>
    <scope>NUCLEOTIDE SEQUENCE</scope>
    <source>
        <strain evidence="3">JC732</strain>
    </source>
</reference>
<evidence type="ECO:0000256" key="1">
    <source>
        <dbReference type="SAM" id="MobiDB-lite"/>
    </source>
</evidence>
<feature type="region of interest" description="Disordered" evidence="1">
    <location>
        <begin position="340"/>
        <end position="373"/>
    </location>
</feature>
<dbReference type="InterPro" id="IPR009003">
    <property type="entry name" value="Peptidase_S1_PA"/>
</dbReference>
<dbReference type="Gene3D" id="3.40.30.10">
    <property type="entry name" value="Glutaredoxin"/>
    <property type="match status" value="1"/>
</dbReference>
<feature type="domain" description="Thioredoxin" evidence="2">
    <location>
        <begin position="5"/>
        <end position="107"/>
    </location>
</feature>
<dbReference type="Pfam" id="PF00085">
    <property type="entry name" value="Thioredoxin"/>
    <property type="match status" value="1"/>
</dbReference>
<dbReference type="Pfam" id="PF13365">
    <property type="entry name" value="Trypsin_2"/>
    <property type="match status" value="1"/>
</dbReference>
<name>A0A9X1MLS2_9BACT</name>
<protein>
    <submittedName>
        <fullName evidence="3">Trypsin-like peptidase domain-containing protein</fullName>
    </submittedName>
</protein>
<evidence type="ECO:0000313" key="3">
    <source>
        <dbReference type="EMBL" id="MCC9629498.1"/>
    </source>
</evidence>